<name>A0A5S4X0R0_9BRAD</name>
<organism evidence="1 2">
    <name type="scientific">Bradyrhizobium cytisi</name>
    <dbReference type="NCBI Taxonomy" id="515489"/>
    <lineage>
        <taxon>Bacteria</taxon>
        <taxon>Pseudomonadati</taxon>
        <taxon>Pseudomonadota</taxon>
        <taxon>Alphaproteobacteria</taxon>
        <taxon>Hyphomicrobiales</taxon>
        <taxon>Nitrobacteraceae</taxon>
        <taxon>Bradyrhizobium</taxon>
    </lineage>
</organism>
<gene>
    <name evidence="1" type="ORF">FXB38_04610</name>
</gene>
<protein>
    <submittedName>
        <fullName evidence="1">Uncharacterized protein</fullName>
    </submittedName>
</protein>
<dbReference type="EMBL" id="VSSR01000008">
    <property type="protein sequence ID" value="TYL87482.1"/>
    <property type="molecule type" value="Genomic_DNA"/>
</dbReference>
<evidence type="ECO:0000313" key="2">
    <source>
        <dbReference type="Proteomes" id="UP000324853"/>
    </source>
</evidence>
<dbReference type="OrthoDB" id="8241014at2"/>
<reference evidence="1 2" key="1">
    <citation type="submission" date="2019-08" db="EMBL/GenBank/DDBJ databases">
        <title>Bradyrhizobium hipponensis sp. nov., a rhizobium isolated from a Lupinus angustifolius root nodule in Tunisia.</title>
        <authorList>
            <person name="Off K."/>
            <person name="Rejili M."/>
            <person name="Mars M."/>
            <person name="Brachmann A."/>
            <person name="Marin M."/>
        </authorList>
    </citation>
    <scope>NUCLEOTIDE SEQUENCE [LARGE SCALE GENOMIC DNA]</scope>
    <source>
        <strain evidence="1 2">CTAW11</strain>
    </source>
</reference>
<evidence type="ECO:0000313" key="1">
    <source>
        <dbReference type="EMBL" id="TYL87482.1"/>
    </source>
</evidence>
<accession>A0A5S4X0R0</accession>
<dbReference type="AlphaFoldDB" id="A0A5S4X0R0"/>
<sequence length="64" mass="7257">MRHALRQARLYGYLVELNNMVYIPGGSHPVCTDSFALRLVEGGWLTKDGHRYQLTVQGREAPVD</sequence>
<comment type="caution">
    <text evidence="1">The sequence shown here is derived from an EMBL/GenBank/DDBJ whole genome shotgun (WGS) entry which is preliminary data.</text>
</comment>
<dbReference type="Proteomes" id="UP000324853">
    <property type="component" value="Unassembled WGS sequence"/>
</dbReference>
<proteinExistence type="predicted"/>
<keyword evidence="2" id="KW-1185">Reference proteome</keyword>